<evidence type="ECO:0000313" key="3">
    <source>
        <dbReference type="Proteomes" id="UP000004622"/>
    </source>
</evidence>
<dbReference type="EMBL" id="AJXZ01000055">
    <property type="protein sequence ID" value="EIM72374.1"/>
    <property type="molecule type" value="Genomic_DNA"/>
</dbReference>
<reference evidence="2 3" key="1">
    <citation type="journal article" date="2012" name="J. Bacteriol.">
        <title>Genome Sequence of Nitratireductor aquibiodomus Strain RA22.</title>
        <authorList>
            <person name="Singh A."/>
            <person name="Jangir P.K."/>
            <person name="Kumari C."/>
            <person name="Sharma R."/>
        </authorList>
    </citation>
    <scope>NUCLEOTIDE SEQUENCE [LARGE SCALE GENOMIC DNA]</scope>
    <source>
        <strain evidence="2 3">RA22</strain>
    </source>
</reference>
<keyword evidence="2" id="KW-0346">Stress response</keyword>
<dbReference type="SMART" id="SM00271">
    <property type="entry name" value="DnaJ"/>
    <property type="match status" value="1"/>
</dbReference>
<dbReference type="PATRIC" id="fig|1189611.3.peg.4070"/>
<evidence type="ECO:0000313" key="2">
    <source>
        <dbReference type="EMBL" id="EIM72374.1"/>
    </source>
</evidence>
<dbReference type="InterPro" id="IPR036869">
    <property type="entry name" value="J_dom_sf"/>
</dbReference>
<sequence length="172" mass="18982">MSRACTVRLWGVTRRASISASASITRGNTTRVITISPGLSDTEVARYQKEALTGHRPTWKMGGSGETRAAADFSTYRSGRAAYHNRMGDPFNMFGEQQAARKPREKRLKPLEAKALETLGLGAQATGEQIKSRYKDLVKQHHPDANGGDRGSEDRLRSVLEAYRLLKQAGFC</sequence>
<dbReference type="Proteomes" id="UP000004622">
    <property type="component" value="Unassembled WGS sequence"/>
</dbReference>
<dbReference type="Pfam" id="PF00226">
    <property type="entry name" value="DnaJ"/>
    <property type="match status" value="1"/>
</dbReference>
<dbReference type="CDD" id="cd06257">
    <property type="entry name" value="DnaJ"/>
    <property type="match status" value="1"/>
</dbReference>
<dbReference type="AlphaFoldDB" id="I5BS22"/>
<protein>
    <submittedName>
        <fullName evidence="2">DnaJ-like heat shock protein</fullName>
    </submittedName>
</protein>
<organism evidence="2 3">
    <name type="scientific">Nitratireductor aquibiodomus RA22</name>
    <dbReference type="NCBI Taxonomy" id="1189611"/>
    <lineage>
        <taxon>Bacteria</taxon>
        <taxon>Pseudomonadati</taxon>
        <taxon>Pseudomonadota</taxon>
        <taxon>Alphaproteobacteria</taxon>
        <taxon>Hyphomicrobiales</taxon>
        <taxon>Phyllobacteriaceae</taxon>
        <taxon>Nitratireductor</taxon>
    </lineage>
</organism>
<gene>
    <name evidence="2" type="ORF">A33O_20246</name>
</gene>
<dbReference type="SUPFAM" id="SSF46565">
    <property type="entry name" value="Chaperone J-domain"/>
    <property type="match status" value="1"/>
</dbReference>
<proteinExistence type="predicted"/>
<name>I5BS22_9HYPH</name>
<dbReference type="PROSITE" id="PS50076">
    <property type="entry name" value="DNAJ_2"/>
    <property type="match status" value="1"/>
</dbReference>
<feature type="domain" description="J" evidence="1">
    <location>
        <begin position="114"/>
        <end position="171"/>
    </location>
</feature>
<dbReference type="Gene3D" id="1.10.287.110">
    <property type="entry name" value="DnaJ domain"/>
    <property type="match status" value="1"/>
</dbReference>
<comment type="caution">
    <text evidence="2">The sequence shown here is derived from an EMBL/GenBank/DDBJ whole genome shotgun (WGS) entry which is preliminary data.</text>
</comment>
<dbReference type="InterPro" id="IPR001623">
    <property type="entry name" value="DnaJ_domain"/>
</dbReference>
<accession>I5BS22</accession>
<dbReference type="PRINTS" id="PR00625">
    <property type="entry name" value="JDOMAIN"/>
</dbReference>
<dbReference type="STRING" id="204799.GCA_001696575_02789"/>
<evidence type="ECO:0000259" key="1">
    <source>
        <dbReference type="PROSITE" id="PS50076"/>
    </source>
</evidence>